<protein>
    <submittedName>
        <fullName evidence="2">Uncharacterized protein</fullName>
    </submittedName>
</protein>
<accession>A0A0E9V4D2</accession>
<sequence length="45" mass="5151">MTRPVAETLERGVQLYHSDDHKHRCSKTGKLPKAHKHNCDPAFPI</sequence>
<proteinExistence type="predicted"/>
<organism evidence="2">
    <name type="scientific">Anguilla anguilla</name>
    <name type="common">European freshwater eel</name>
    <name type="synonym">Muraena anguilla</name>
    <dbReference type="NCBI Taxonomy" id="7936"/>
    <lineage>
        <taxon>Eukaryota</taxon>
        <taxon>Metazoa</taxon>
        <taxon>Chordata</taxon>
        <taxon>Craniata</taxon>
        <taxon>Vertebrata</taxon>
        <taxon>Euteleostomi</taxon>
        <taxon>Actinopterygii</taxon>
        <taxon>Neopterygii</taxon>
        <taxon>Teleostei</taxon>
        <taxon>Anguilliformes</taxon>
        <taxon>Anguillidae</taxon>
        <taxon>Anguilla</taxon>
    </lineage>
</organism>
<feature type="region of interest" description="Disordered" evidence="1">
    <location>
        <begin position="20"/>
        <end position="45"/>
    </location>
</feature>
<reference evidence="2" key="2">
    <citation type="journal article" date="2015" name="Fish Shellfish Immunol.">
        <title>Early steps in the European eel (Anguilla anguilla)-Vibrio vulnificus interaction in the gills: Role of the RtxA13 toxin.</title>
        <authorList>
            <person name="Callol A."/>
            <person name="Pajuelo D."/>
            <person name="Ebbesson L."/>
            <person name="Teles M."/>
            <person name="MacKenzie S."/>
            <person name="Amaro C."/>
        </authorList>
    </citation>
    <scope>NUCLEOTIDE SEQUENCE</scope>
</reference>
<evidence type="ECO:0000313" key="2">
    <source>
        <dbReference type="EMBL" id="JAH72123.1"/>
    </source>
</evidence>
<name>A0A0E9V4D2_ANGAN</name>
<reference evidence="2" key="1">
    <citation type="submission" date="2014-11" db="EMBL/GenBank/DDBJ databases">
        <authorList>
            <person name="Amaro Gonzalez C."/>
        </authorList>
    </citation>
    <scope>NUCLEOTIDE SEQUENCE</scope>
</reference>
<feature type="compositionally biased region" description="Basic residues" evidence="1">
    <location>
        <begin position="23"/>
        <end position="36"/>
    </location>
</feature>
<dbReference type="AlphaFoldDB" id="A0A0E9V4D2"/>
<evidence type="ECO:0000256" key="1">
    <source>
        <dbReference type="SAM" id="MobiDB-lite"/>
    </source>
</evidence>
<dbReference type="EMBL" id="GBXM01036454">
    <property type="protein sequence ID" value="JAH72123.1"/>
    <property type="molecule type" value="Transcribed_RNA"/>
</dbReference>